<dbReference type="EMBL" id="QKYT01000647">
    <property type="protein sequence ID" value="RIA82611.1"/>
    <property type="molecule type" value="Genomic_DNA"/>
</dbReference>
<dbReference type="Gene3D" id="1.10.10.60">
    <property type="entry name" value="Homeodomain-like"/>
    <property type="match status" value="1"/>
</dbReference>
<dbReference type="PROSITE" id="PS51294">
    <property type="entry name" value="HTH_MYB"/>
    <property type="match status" value="1"/>
</dbReference>
<gene>
    <name evidence="2" type="ORF">C1645_835083</name>
</gene>
<dbReference type="InterPro" id="IPR009057">
    <property type="entry name" value="Homeodomain-like_sf"/>
</dbReference>
<dbReference type="Proteomes" id="UP000265703">
    <property type="component" value="Unassembled WGS sequence"/>
</dbReference>
<organism evidence="2 3">
    <name type="scientific">Glomus cerebriforme</name>
    <dbReference type="NCBI Taxonomy" id="658196"/>
    <lineage>
        <taxon>Eukaryota</taxon>
        <taxon>Fungi</taxon>
        <taxon>Fungi incertae sedis</taxon>
        <taxon>Mucoromycota</taxon>
        <taxon>Glomeromycotina</taxon>
        <taxon>Glomeromycetes</taxon>
        <taxon>Glomerales</taxon>
        <taxon>Glomeraceae</taxon>
        <taxon>Glomus</taxon>
    </lineage>
</organism>
<proteinExistence type="predicted"/>
<feature type="domain" description="HTH myb-type" evidence="1">
    <location>
        <begin position="1"/>
        <end position="53"/>
    </location>
</feature>
<dbReference type="Pfam" id="PF00249">
    <property type="entry name" value="Myb_DNA-binding"/>
    <property type="match status" value="1"/>
</dbReference>
<keyword evidence="3" id="KW-1185">Reference proteome</keyword>
<dbReference type="AlphaFoldDB" id="A0A397SII6"/>
<evidence type="ECO:0000313" key="2">
    <source>
        <dbReference type="EMBL" id="RIA82611.1"/>
    </source>
</evidence>
<accession>A0A397SII6</accession>
<evidence type="ECO:0000313" key="3">
    <source>
        <dbReference type="Proteomes" id="UP000265703"/>
    </source>
</evidence>
<dbReference type="InterPro" id="IPR017930">
    <property type="entry name" value="Myb_dom"/>
</dbReference>
<sequence>MALFSEKDERLIISHMKSLGHYHDRFVRISRLMPKYTPKQISNHWRNYLNPKLCKKPLGNYEKKYIIELAQKYKKSRNQKSNINWKNVIQDLEKQFGKLYSENQVKNFWGSNIRSNTRIDLSLRLPEVISDDDPKHRQKFSRVSLLTMEPTHQPVLNEPYKMQPY</sequence>
<dbReference type="OrthoDB" id="2303272at2759"/>
<protein>
    <recommendedName>
        <fullName evidence="1">HTH myb-type domain-containing protein</fullName>
    </recommendedName>
</protein>
<dbReference type="SUPFAM" id="SSF46689">
    <property type="entry name" value="Homeodomain-like"/>
    <property type="match status" value="1"/>
</dbReference>
<reference evidence="2 3" key="1">
    <citation type="submission" date="2018-06" db="EMBL/GenBank/DDBJ databases">
        <title>Comparative genomics reveals the genomic features of Rhizophagus irregularis, R. cerebriforme, R. diaphanum and Gigaspora rosea, and their symbiotic lifestyle signature.</title>
        <authorList>
            <person name="Morin E."/>
            <person name="San Clemente H."/>
            <person name="Chen E.C.H."/>
            <person name="De La Providencia I."/>
            <person name="Hainaut M."/>
            <person name="Kuo A."/>
            <person name="Kohler A."/>
            <person name="Murat C."/>
            <person name="Tang N."/>
            <person name="Roy S."/>
            <person name="Loubradou J."/>
            <person name="Henrissat B."/>
            <person name="Grigoriev I.V."/>
            <person name="Corradi N."/>
            <person name="Roux C."/>
            <person name="Martin F.M."/>
        </authorList>
    </citation>
    <scope>NUCLEOTIDE SEQUENCE [LARGE SCALE GENOMIC DNA]</scope>
    <source>
        <strain evidence="2 3">DAOM 227022</strain>
    </source>
</reference>
<dbReference type="CDD" id="cd00167">
    <property type="entry name" value="SANT"/>
    <property type="match status" value="1"/>
</dbReference>
<name>A0A397SII6_9GLOM</name>
<dbReference type="InterPro" id="IPR001005">
    <property type="entry name" value="SANT/Myb"/>
</dbReference>
<comment type="caution">
    <text evidence="2">The sequence shown here is derived from an EMBL/GenBank/DDBJ whole genome shotgun (WGS) entry which is preliminary data.</text>
</comment>
<evidence type="ECO:0000259" key="1">
    <source>
        <dbReference type="PROSITE" id="PS51294"/>
    </source>
</evidence>